<accession>A0A0C3A7Q9</accession>
<feature type="chain" id="PRO_5002160695" description="Calcineurin-like phosphoesterase domain-containing protein" evidence="1">
    <location>
        <begin position="17"/>
        <end position="615"/>
    </location>
</feature>
<dbReference type="SUPFAM" id="SSF55816">
    <property type="entry name" value="5'-nucleotidase (syn. UDP-sugar hydrolase), C-terminal domain"/>
    <property type="match status" value="1"/>
</dbReference>
<organism evidence="4 5">
    <name type="scientific">Scleroderma citrinum Foug A</name>
    <dbReference type="NCBI Taxonomy" id="1036808"/>
    <lineage>
        <taxon>Eukaryota</taxon>
        <taxon>Fungi</taxon>
        <taxon>Dikarya</taxon>
        <taxon>Basidiomycota</taxon>
        <taxon>Agaricomycotina</taxon>
        <taxon>Agaricomycetes</taxon>
        <taxon>Agaricomycetidae</taxon>
        <taxon>Boletales</taxon>
        <taxon>Sclerodermatineae</taxon>
        <taxon>Sclerodermataceae</taxon>
        <taxon>Scleroderma</taxon>
    </lineage>
</organism>
<dbReference type="PANTHER" id="PTHR11575">
    <property type="entry name" value="5'-NUCLEOTIDASE-RELATED"/>
    <property type="match status" value="1"/>
</dbReference>
<feature type="domain" description="Putative 5'-nucleotidase C-terminal" evidence="3">
    <location>
        <begin position="382"/>
        <end position="577"/>
    </location>
</feature>
<dbReference type="InterPro" id="IPR041823">
    <property type="entry name" value="YHR202W_N"/>
</dbReference>
<feature type="signal peptide" evidence="1">
    <location>
        <begin position="1"/>
        <end position="16"/>
    </location>
</feature>
<gene>
    <name evidence="4" type="ORF">SCLCIDRAFT_1182470</name>
</gene>
<dbReference type="FunFam" id="3.60.21.10:FF:000043">
    <property type="entry name" value="Ser/Thr protein phosphatase family"/>
    <property type="match status" value="1"/>
</dbReference>
<name>A0A0C3A7Q9_9AGAM</name>
<evidence type="ECO:0000259" key="3">
    <source>
        <dbReference type="Pfam" id="PF21953"/>
    </source>
</evidence>
<keyword evidence="1" id="KW-0732">Signal</keyword>
<protein>
    <recommendedName>
        <fullName evidence="6">Calcineurin-like phosphoesterase domain-containing protein</fullName>
    </recommendedName>
</protein>
<dbReference type="GO" id="GO:0016788">
    <property type="term" value="F:hydrolase activity, acting on ester bonds"/>
    <property type="evidence" value="ECO:0007669"/>
    <property type="project" value="InterPro"/>
</dbReference>
<dbReference type="InterPro" id="IPR006179">
    <property type="entry name" value="5_nucleotidase/apyrase"/>
</dbReference>
<dbReference type="PANTHER" id="PTHR11575:SF22">
    <property type="entry name" value="ADL392WP"/>
    <property type="match status" value="1"/>
</dbReference>
<dbReference type="PROSITE" id="PS00785">
    <property type="entry name" value="5_NUCLEOTIDASE_1"/>
    <property type="match status" value="1"/>
</dbReference>
<proteinExistence type="predicted"/>
<dbReference type="InterPro" id="IPR053828">
    <property type="entry name" value="Nucleosidase_C"/>
</dbReference>
<dbReference type="InterPro" id="IPR006146">
    <property type="entry name" value="5'-Nucleotdase_CS"/>
</dbReference>
<dbReference type="Gene3D" id="3.90.780.10">
    <property type="entry name" value="5'-Nucleotidase, C-terminal domain"/>
    <property type="match status" value="2"/>
</dbReference>
<dbReference type="GO" id="GO:0005829">
    <property type="term" value="C:cytosol"/>
    <property type="evidence" value="ECO:0007669"/>
    <property type="project" value="TreeGrafter"/>
</dbReference>
<dbReference type="Proteomes" id="UP000053989">
    <property type="component" value="Unassembled WGS sequence"/>
</dbReference>
<dbReference type="GO" id="GO:0005576">
    <property type="term" value="C:extracellular region"/>
    <property type="evidence" value="ECO:0007669"/>
    <property type="project" value="UniProtKB-ARBA"/>
</dbReference>
<reference evidence="4 5" key="1">
    <citation type="submission" date="2014-04" db="EMBL/GenBank/DDBJ databases">
        <authorList>
            <consortium name="DOE Joint Genome Institute"/>
            <person name="Kuo A."/>
            <person name="Kohler A."/>
            <person name="Nagy L.G."/>
            <person name="Floudas D."/>
            <person name="Copeland A."/>
            <person name="Barry K.W."/>
            <person name="Cichocki N."/>
            <person name="Veneault-Fourrey C."/>
            <person name="LaButti K."/>
            <person name="Lindquist E.A."/>
            <person name="Lipzen A."/>
            <person name="Lundell T."/>
            <person name="Morin E."/>
            <person name="Murat C."/>
            <person name="Sun H."/>
            <person name="Tunlid A."/>
            <person name="Henrissat B."/>
            <person name="Grigoriev I.V."/>
            <person name="Hibbett D.S."/>
            <person name="Martin F."/>
            <person name="Nordberg H.P."/>
            <person name="Cantor M.N."/>
            <person name="Hua S.X."/>
        </authorList>
    </citation>
    <scope>NUCLEOTIDE SEQUENCE [LARGE SCALE GENOMIC DNA]</scope>
    <source>
        <strain evidence="4 5">Foug A</strain>
    </source>
</reference>
<dbReference type="OrthoDB" id="7722975at2759"/>
<dbReference type="InterPro" id="IPR029052">
    <property type="entry name" value="Metallo-depent_PP-like"/>
</dbReference>
<dbReference type="CDD" id="cd07407">
    <property type="entry name" value="MPP_YHR202W_N"/>
    <property type="match status" value="1"/>
</dbReference>
<evidence type="ECO:0000256" key="1">
    <source>
        <dbReference type="SAM" id="SignalP"/>
    </source>
</evidence>
<dbReference type="FunCoup" id="A0A0C3A7Q9">
    <property type="interactions" value="205"/>
</dbReference>
<dbReference type="AlphaFoldDB" id="A0A0C3A7Q9"/>
<dbReference type="Gene3D" id="3.60.21.10">
    <property type="match status" value="1"/>
</dbReference>
<evidence type="ECO:0008006" key="6">
    <source>
        <dbReference type="Google" id="ProtNLM"/>
    </source>
</evidence>
<reference evidence="5" key="2">
    <citation type="submission" date="2015-01" db="EMBL/GenBank/DDBJ databases">
        <title>Evolutionary Origins and Diversification of the Mycorrhizal Mutualists.</title>
        <authorList>
            <consortium name="DOE Joint Genome Institute"/>
            <consortium name="Mycorrhizal Genomics Consortium"/>
            <person name="Kohler A."/>
            <person name="Kuo A."/>
            <person name="Nagy L.G."/>
            <person name="Floudas D."/>
            <person name="Copeland A."/>
            <person name="Barry K.W."/>
            <person name="Cichocki N."/>
            <person name="Veneault-Fourrey C."/>
            <person name="LaButti K."/>
            <person name="Lindquist E.A."/>
            <person name="Lipzen A."/>
            <person name="Lundell T."/>
            <person name="Morin E."/>
            <person name="Murat C."/>
            <person name="Riley R."/>
            <person name="Ohm R."/>
            <person name="Sun H."/>
            <person name="Tunlid A."/>
            <person name="Henrissat B."/>
            <person name="Grigoriev I.V."/>
            <person name="Hibbett D.S."/>
            <person name="Martin F."/>
        </authorList>
    </citation>
    <scope>NUCLEOTIDE SEQUENCE [LARGE SCALE GENOMIC DNA]</scope>
    <source>
        <strain evidence="5">Foug A</strain>
    </source>
</reference>
<dbReference type="Pfam" id="PF00149">
    <property type="entry name" value="Metallophos"/>
    <property type="match status" value="1"/>
</dbReference>
<dbReference type="InterPro" id="IPR014485">
    <property type="entry name" value="Pesterase_C1039"/>
</dbReference>
<keyword evidence="5" id="KW-1185">Reference proteome</keyword>
<dbReference type="GO" id="GO:0009166">
    <property type="term" value="P:nucleotide catabolic process"/>
    <property type="evidence" value="ECO:0007669"/>
    <property type="project" value="InterPro"/>
</dbReference>
<evidence type="ECO:0000259" key="2">
    <source>
        <dbReference type="Pfam" id="PF00149"/>
    </source>
</evidence>
<dbReference type="GO" id="GO:0000166">
    <property type="term" value="F:nucleotide binding"/>
    <property type="evidence" value="ECO:0007669"/>
    <property type="project" value="InterPro"/>
</dbReference>
<dbReference type="Pfam" id="PF21953">
    <property type="entry name" value="NadN_nucleosid_C"/>
    <property type="match status" value="1"/>
</dbReference>
<dbReference type="EMBL" id="KN822057">
    <property type="protein sequence ID" value="KIM60897.1"/>
    <property type="molecule type" value="Genomic_DNA"/>
</dbReference>
<dbReference type="SUPFAM" id="SSF56300">
    <property type="entry name" value="Metallo-dependent phosphatases"/>
    <property type="match status" value="1"/>
</dbReference>
<feature type="domain" description="Calcineurin-like phosphoesterase" evidence="2">
    <location>
        <begin position="54"/>
        <end position="286"/>
    </location>
</feature>
<dbReference type="InParanoid" id="A0A0C3A7Q9"/>
<sequence>MLLPLLALVGFAAGCGEQHPYARDIHHHENVDKREYPQFPLTPPSRPLEWGDLNVIHTTDTHGWLLGHQRTSWPEPNYSGDLGDFSSFVTHMKEIAVKKDVDLLLVDSGDIHDGTGLSDGFPPGGVDAHESNKFLERLPYDLMAIGNHELYVYADTYDMYTNFVPNLHGRYLSSNVNITVFNSDGQAVSVPVGNRFVKFTTSKGRRVTSLGVIFNFAGNDVNTTVQFVADMVKESWFIEAIAEEPDVFILVGHMPVSQDNWPVVFKAIRAVHPLTPIMIFGGHTHIRDCQQYDGRSMALESGRYMETIGTLFCADLDAAKGNDKNITFTRRYLDQNRVTYQYHTETSNKTFDTSDGCSITEGLQDLAEQFDLSYQYGIAPQDYTMTRNPYPSNGSLLTLFIRDAIPTALAMNNTRTNVPNIMITNSGGLRFDVLKGPFTKNDQLTASPFTDLFLYIPNVTFSTANQVLPALNGAGAAERKKRAEMEMEWWGRGYVEGRYQAWLQEMERRARLGGRKENDLTLGYATSDSCPGTADDTPHVALPYYSIPDFIGSTPPTVASDIPIDLVFVDFIETQLLQILNSLQSTKNYTKSDVLEYSPLVTNQVLGLFAQAKWN</sequence>
<dbReference type="STRING" id="1036808.A0A0C3A7Q9"/>
<dbReference type="InterPro" id="IPR036907">
    <property type="entry name" value="5'-Nucleotdase_C_sf"/>
</dbReference>
<dbReference type="InterPro" id="IPR004843">
    <property type="entry name" value="Calcineurin-like_PHP"/>
</dbReference>
<dbReference type="GO" id="GO:0046872">
    <property type="term" value="F:metal ion binding"/>
    <property type="evidence" value="ECO:0007669"/>
    <property type="project" value="InterPro"/>
</dbReference>
<evidence type="ECO:0000313" key="5">
    <source>
        <dbReference type="Proteomes" id="UP000053989"/>
    </source>
</evidence>
<evidence type="ECO:0000313" key="4">
    <source>
        <dbReference type="EMBL" id="KIM60897.1"/>
    </source>
</evidence>
<dbReference type="HOGENOM" id="CLU_019028_1_0_1"/>
<dbReference type="PIRSF" id="PIRSF017316">
    <property type="entry name" value="Pesterase_C1039"/>
    <property type="match status" value="1"/>
</dbReference>